<evidence type="ECO:0000256" key="5">
    <source>
        <dbReference type="ARBA" id="ARBA00022840"/>
    </source>
</evidence>
<evidence type="ECO:0000256" key="8">
    <source>
        <dbReference type="HAMAP-Rule" id="MF_00252"/>
    </source>
</evidence>
<dbReference type="Gene3D" id="2.40.50.140">
    <property type="entry name" value="Nucleic acid-binding proteins"/>
    <property type="match status" value="1"/>
</dbReference>
<proteinExistence type="inferred from homology"/>
<comment type="subcellular location">
    <subcellularLocation>
        <location evidence="8">Cytoplasm</location>
    </subcellularLocation>
</comment>
<dbReference type="InterPro" id="IPR004364">
    <property type="entry name" value="Aa-tRNA-synt_II"/>
</dbReference>
<dbReference type="EC" id="6.1.1.6" evidence="8"/>
<dbReference type="InterPro" id="IPR045864">
    <property type="entry name" value="aa-tRNA-synth_II/BPL/LPL"/>
</dbReference>
<dbReference type="PANTHER" id="PTHR42918:SF15">
    <property type="entry name" value="LYSINE--TRNA LIGASE, CHLOROPLASTIC_MITOCHONDRIAL"/>
    <property type="match status" value="1"/>
</dbReference>
<dbReference type="Pfam" id="PF00152">
    <property type="entry name" value="tRNA-synt_2"/>
    <property type="match status" value="1"/>
</dbReference>
<dbReference type="Pfam" id="PF01336">
    <property type="entry name" value="tRNA_anti-codon"/>
    <property type="match status" value="1"/>
</dbReference>
<name>A0A1G1L052_9BACT</name>
<dbReference type="PRINTS" id="PR00982">
    <property type="entry name" value="TRNASYNTHLYS"/>
</dbReference>
<dbReference type="AlphaFoldDB" id="A0A1G1L052"/>
<evidence type="ECO:0000256" key="2">
    <source>
        <dbReference type="ARBA" id="ARBA00022598"/>
    </source>
</evidence>
<organism evidence="11 12">
    <name type="scientific">Candidatus Danuiimicrobium aquiferis</name>
    <dbReference type="NCBI Taxonomy" id="1801832"/>
    <lineage>
        <taxon>Bacteria</taxon>
        <taxon>Pseudomonadati</taxon>
        <taxon>Candidatus Omnitrophota</taxon>
        <taxon>Candidatus Danuiimicrobium</taxon>
    </lineage>
</organism>
<keyword evidence="8" id="KW-0648">Protein biosynthesis</keyword>
<comment type="caution">
    <text evidence="11">The sequence shown here is derived from an EMBL/GenBank/DDBJ whole genome shotgun (WGS) entry which is preliminary data.</text>
</comment>
<dbReference type="CDD" id="cd04322">
    <property type="entry name" value="LysRS_N"/>
    <property type="match status" value="1"/>
</dbReference>
<keyword evidence="6 8" id="KW-0030">Aminoacyl-tRNA synthetase</keyword>
<dbReference type="GO" id="GO:0005829">
    <property type="term" value="C:cytosol"/>
    <property type="evidence" value="ECO:0007669"/>
    <property type="project" value="TreeGrafter"/>
</dbReference>
<dbReference type="NCBIfam" id="TIGR00499">
    <property type="entry name" value="lysS_bact"/>
    <property type="match status" value="1"/>
</dbReference>
<dbReference type="NCBIfam" id="NF001756">
    <property type="entry name" value="PRK00484.1"/>
    <property type="match status" value="1"/>
</dbReference>
<dbReference type="Proteomes" id="UP000178187">
    <property type="component" value="Unassembled WGS sequence"/>
</dbReference>
<dbReference type="InterPro" id="IPR018149">
    <property type="entry name" value="Lys-tRNA-synth_II_C"/>
</dbReference>
<evidence type="ECO:0000256" key="4">
    <source>
        <dbReference type="ARBA" id="ARBA00022741"/>
    </source>
</evidence>
<evidence type="ECO:0000256" key="9">
    <source>
        <dbReference type="RuleBase" id="RU000336"/>
    </source>
</evidence>
<dbReference type="InterPro" id="IPR006195">
    <property type="entry name" value="aa-tRNA-synth_II"/>
</dbReference>
<evidence type="ECO:0000256" key="7">
    <source>
        <dbReference type="ARBA" id="ARBA00048573"/>
    </source>
</evidence>
<comment type="similarity">
    <text evidence="1 8">Belongs to the class-II aminoacyl-tRNA synthetase family.</text>
</comment>
<dbReference type="GO" id="GO:0000049">
    <property type="term" value="F:tRNA binding"/>
    <property type="evidence" value="ECO:0007669"/>
    <property type="project" value="TreeGrafter"/>
</dbReference>
<dbReference type="GO" id="GO:0000287">
    <property type="term" value="F:magnesium ion binding"/>
    <property type="evidence" value="ECO:0007669"/>
    <property type="project" value="UniProtKB-UniRule"/>
</dbReference>
<feature type="binding site" evidence="8">
    <location>
        <position position="389"/>
    </location>
    <ligand>
        <name>Mg(2+)</name>
        <dbReference type="ChEBI" id="CHEBI:18420"/>
        <label>1</label>
    </ligand>
</feature>
<dbReference type="GO" id="GO:0006430">
    <property type="term" value="P:lysyl-tRNA aminoacylation"/>
    <property type="evidence" value="ECO:0007669"/>
    <property type="project" value="UniProtKB-UniRule"/>
</dbReference>
<comment type="catalytic activity">
    <reaction evidence="7 8 9">
        <text>tRNA(Lys) + L-lysine + ATP = L-lysyl-tRNA(Lys) + AMP + diphosphate</text>
        <dbReference type="Rhea" id="RHEA:20792"/>
        <dbReference type="Rhea" id="RHEA-COMP:9696"/>
        <dbReference type="Rhea" id="RHEA-COMP:9697"/>
        <dbReference type="ChEBI" id="CHEBI:30616"/>
        <dbReference type="ChEBI" id="CHEBI:32551"/>
        <dbReference type="ChEBI" id="CHEBI:33019"/>
        <dbReference type="ChEBI" id="CHEBI:78442"/>
        <dbReference type="ChEBI" id="CHEBI:78529"/>
        <dbReference type="ChEBI" id="CHEBI:456215"/>
        <dbReference type="EC" id="6.1.1.6"/>
    </reaction>
</comment>
<keyword evidence="5 8" id="KW-0067">ATP-binding</keyword>
<reference evidence="11 12" key="1">
    <citation type="journal article" date="2016" name="Nat. Commun.">
        <title>Thousands of microbial genomes shed light on interconnected biogeochemical processes in an aquifer system.</title>
        <authorList>
            <person name="Anantharaman K."/>
            <person name="Brown C.T."/>
            <person name="Hug L.A."/>
            <person name="Sharon I."/>
            <person name="Castelle C.J."/>
            <person name="Probst A.J."/>
            <person name="Thomas B.C."/>
            <person name="Singh A."/>
            <person name="Wilkins M.J."/>
            <person name="Karaoz U."/>
            <person name="Brodie E.L."/>
            <person name="Williams K.H."/>
            <person name="Hubbard S.S."/>
            <person name="Banfield J.F."/>
        </authorList>
    </citation>
    <scope>NUCLEOTIDE SEQUENCE [LARGE SCALE GENOMIC DNA]</scope>
</reference>
<dbReference type="CDD" id="cd00775">
    <property type="entry name" value="LysRS_core"/>
    <property type="match status" value="1"/>
</dbReference>
<dbReference type="GO" id="GO:0004824">
    <property type="term" value="F:lysine-tRNA ligase activity"/>
    <property type="evidence" value="ECO:0007669"/>
    <property type="project" value="UniProtKB-UniRule"/>
</dbReference>
<keyword evidence="8" id="KW-0963">Cytoplasm</keyword>
<sequence length="482" mass="55832">MESTSEVLKERLEKIQTLKSKIPLYPNHFLSDVRVIALLDGFEEGKDVKVAGRMTAKRLHGKSAFADLRDETGRIQLFFKLDLIGQEAFDLFLSLDLGDIIGIEGKLFLTRTGEKSIKIEKYHLLSKIVQILPEKWHGLKDVEARYRHRYIDLIMNEDARKNFQNRSMIVREIRKFMDDKGFMEVETPMMQPIPGGARAKPFVTHHEALHADLYLRVAPELYLKRLLVGGFSKVYEINRNFRNEGISTKHNPEFTMMEVYQAYADYQTMMNLVEDLVVMLIEKLHGKTELPFGEMTINFKKPWKRVRFYDALNEKSGMDWRHGNLKELAKKTHISLEHYTEDVDILNEAFDRFVEPGLVDPTFVTDYPAITTPLARRKEGEEDLVDRFELFVGHMELANAFSELNDPFEQRERLAQQKEIIGAKKETDEDFLLAMEYGMPPAGGLGIGIDRLVMLLTNSLSIREVILFPQLKPETKEEAKEE</sequence>
<dbReference type="HAMAP" id="MF_00252">
    <property type="entry name" value="Lys_tRNA_synth_class2"/>
    <property type="match status" value="1"/>
</dbReference>
<feature type="binding site" evidence="8">
    <location>
        <position position="396"/>
    </location>
    <ligand>
        <name>Mg(2+)</name>
        <dbReference type="ChEBI" id="CHEBI:18420"/>
        <label>1</label>
    </ligand>
</feature>
<dbReference type="GO" id="GO:0005524">
    <property type="term" value="F:ATP binding"/>
    <property type="evidence" value="ECO:0007669"/>
    <property type="project" value="UniProtKB-UniRule"/>
</dbReference>
<comment type="cofactor">
    <cofactor evidence="8 9">
        <name>Mg(2+)</name>
        <dbReference type="ChEBI" id="CHEBI:18420"/>
    </cofactor>
    <text evidence="8 9">Binds 3 Mg(2+) ions per subunit.</text>
</comment>
<dbReference type="InterPro" id="IPR004365">
    <property type="entry name" value="NA-bd_OB_tRNA"/>
</dbReference>
<dbReference type="EMBL" id="MHFR01000032">
    <property type="protein sequence ID" value="OGW98522.1"/>
    <property type="molecule type" value="Genomic_DNA"/>
</dbReference>
<dbReference type="PROSITE" id="PS50862">
    <property type="entry name" value="AA_TRNA_LIGASE_II"/>
    <property type="match status" value="1"/>
</dbReference>
<dbReference type="InterPro" id="IPR012340">
    <property type="entry name" value="NA-bd_OB-fold"/>
</dbReference>
<evidence type="ECO:0000256" key="1">
    <source>
        <dbReference type="ARBA" id="ARBA00008226"/>
    </source>
</evidence>
<keyword evidence="2 8" id="KW-0436">Ligase</keyword>
<keyword evidence="4 8" id="KW-0547">Nucleotide-binding</keyword>
<dbReference type="InterPro" id="IPR002313">
    <property type="entry name" value="Lys-tRNA-ligase_II"/>
</dbReference>
<evidence type="ECO:0000256" key="3">
    <source>
        <dbReference type="ARBA" id="ARBA00022723"/>
    </source>
</evidence>
<evidence type="ECO:0000259" key="10">
    <source>
        <dbReference type="PROSITE" id="PS50862"/>
    </source>
</evidence>
<dbReference type="SUPFAM" id="SSF50249">
    <property type="entry name" value="Nucleic acid-binding proteins"/>
    <property type="match status" value="1"/>
</dbReference>
<evidence type="ECO:0000256" key="6">
    <source>
        <dbReference type="ARBA" id="ARBA00023146"/>
    </source>
</evidence>
<comment type="subunit">
    <text evidence="8">Homodimer.</text>
</comment>
<evidence type="ECO:0000313" key="11">
    <source>
        <dbReference type="EMBL" id="OGW98522.1"/>
    </source>
</evidence>
<keyword evidence="3 8" id="KW-0479">Metal-binding</keyword>
<protein>
    <recommendedName>
        <fullName evidence="8">Lysine--tRNA ligase</fullName>
        <ecNumber evidence="8">6.1.1.6</ecNumber>
    </recommendedName>
    <alternativeName>
        <fullName evidence="8">Lysyl-tRNA synthetase</fullName>
        <shortName evidence="8">LysRS</shortName>
    </alternativeName>
</protein>
<feature type="domain" description="Aminoacyl-transfer RNA synthetases class-II family profile" evidence="10">
    <location>
        <begin position="166"/>
        <end position="473"/>
    </location>
</feature>
<dbReference type="SUPFAM" id="SSF55681">
    <property type="entry name" value="Class II aaRS and biotin synthetases"/>
    <property type="match status" value="1"/>
</dbReference>
<accession>A0A1G1L052</accession>
<dbReference type="Gene3D" id="3.30.930.10">
    <property type="entry name" value="Bira Bifunctional Protein, Domain 2"/>
    <property type="match status" value="1"/>
</dbReference>
<evidence type="ECO:0000313" key="12">
    <source>
        <dbReference type="Proteomes" id="UP000178187"/>
    </source>
</evidence>
<gene>
    <name evidence="8" type="primary">lysS</name>
    <name evidence="11" type="ORF">A3G33_09060</name>
</gene>
<dbReference type="PANTHER" id="PTHR42918">
    <property type="entry name" value="LYSYL-TRNA SYNTHETASE"/>
    <property type="match status" value="1"/>
</dbReference>
<dbReference type="InterPro" id="IPR044136">
    <property type="entry name" value="Lys-tRNA-ligase_II_N"/>
</dbReference>
<feature type="binding site" evidence="8">
    <location>
        <position position="396"/>
    </location>
    <ligand>
        <name>Mg(2+)</name>
        <dbReference type="ChEBI" id="CHEBI:18420"/>
        <label>2</label>
    </ligand>
</feature>
<keyword evidence="8 9" id="KW-0460">Magnesium</keyword>